<dbReference type="InterPro" id="IPR015422">
    <property type="entry name" value="PyrdxlP-dep_Trfase_small"/>
</dbReference>
<dbReference type="InterPro" id="IPR015424">
    <property type="entry name" value="PyrdxlP-dep_Trfase"/>
</dbReference>
<dbReference type="Proteomes" id="UP001210380">
    <property type="component" value="Unassembled WGS sequence"/>
</dbReference>
<organism evidence="1 2">
    <name type="scientific">Saccharopolyspora oryzae</name>
    <dbReference type="NCBI Taxonomy" id="2997343"/>
    <lineage>
        <taxon>Bacteria</taxon>
        <taxon>Bacillati</taxon>
        <taxon>Actinomycetota</taxon>
        <taxon>Actinomycetes</taxon>
        <taxon>Pseudonocardiales</taxon>
        <taxon>Pseudonocardiaceae</taxon>
        <taxon>Saccharopolyspora</taxon>
    </lineage>
</organism>
<evidence type="ECO:0000313" key="1">
    <source>
        <dbReference type="EMBL" id="MDA3628790.1"/>
    </source>
</evidence>
<gene>
    <name evidence="1" type="ORF">OU415_25380</name>
</gene>
<dbReference type="SUPFAM" id="SSF53383">
    <property type="entry name" value="PLP-dependent transferases"/>
    <property type="match status" value="1"/>
</dbReference>
<comment type="caution">
    <text evidence="1">The sequence shown here is derived from an EMBL/GenBank/DDBJ whole genome shotgun (WGS) entry which is preliminary data.</text>
</comment>
<evidence type="ECO:0008006" key="3">
    <source>
        <dbReference type="Google" id="ProtNLM"/>
    </source>
</evidence>
<evidence type="ECO:0000313" key="2">
    <source>
        <dbReference type="Proteomes" id="UP001210380"/>
    </source>
</evidence>
<name>A0ABT4V495_9PSEU</name>
<accession>A0ABT4V495</accession>
<dbReference type="Gene3D" id="3.90.1150.10">
    <property type="entry name" value="Aspartate Aminotransferase, domain 1"/>
    <property type="match status" value="1"/>
</dbReference>
<sequence>MEDDYPSLARKLGERLEAGLRGIADKYPKLIRRTAGVGALHGVFLHTGGTLVDSALKLVPSKFAQDPQARSKILTAAVIAALYRDHDILTFYGSNREIALIVSPPLVATEAEVEPFLTALDEVLSRGVVNLISGLVREKASV</sequence>
<proteinExistence type="predicted"/>
<protein>
    <recommendedName>
        <fullName evidence="3">Aminotransferase class III-fold pyridoxal phosphate-dependent enzyme</fullName>
    </recommendedName>
</protein>
<keyword evidence="2" id="KW-1185">Reference proteome</keyword>
<reference evidence="1 2" key="1">
    <citation type="submission" date="2022-11" db="EMBL/GenBank/DDBJ databases">
        <title>Draft genome sequence of Saccharopolyspora sp. WRP15-2 isolated from rhizosphere soils of wild rice in Thailand.</title>
        <authorList>
            <person name="Duangmal K."/>
            <person name="Kammanee S."/>
            <person name="Muangham S."/>
        </authorList>
    </citation>
    <scope>NUCLEOTIDE SEQUENCE [LARGE SCALE GENOMIC DNA]</scope>
    <source>
        <strain evidence="1 2">WRP15-2</strain>
    </source>
</reference>
<dbReference type="EMBL" id="JAQGLA010000053">
    <property type="protein sequence ID" value="MDA3628790.1"/>
    <property type="molecule type" value="Genomic_DNA"/>
</dbReference>